<comment type="catalytic activity">
    <reaction evidence="10 13">
        <text>thymidine + ATP = dTMP + ADP + H(+)</text>
        <dbReference type="Rhea" id="RHEA:19129"/>
        <dbReference type="ChEBI" id="CHEBI:15378"/>
        <dbReference type="ChEBI" id="CHEBI:17748"/>
        <dbReference type="ChEBI" id="CHEBI:30616"/>
        <dbReference type="ChEBI" id="CHEBI:63528"/>
        <dbReference type="ChEBI" id="CHEBI:456216"/>
        <dbReference type="EC" id="2.7.1.21"/>
    </reaction>
</comment>
<feature type="binding site" evidence="12">
    <location>
        <position position="181"/>
    </location>
    <ligand>
        <name>substrate</name>
    </ligand>
</feature>
<evidence type="ECO:0000256" key="1">
    <source>
        <dbReference type="ARBA" id="ARBA00007587"/>
    </source>
</evidence>
<organism evidence="15">
    <name type="scientific">Pasiphaea japonica whispovirus</name>
    <dbReference type="NCBI Taxonomy" id="2984286"/>
    <lineage>
        <taxon>Viruses</taxon>
        <taxon>Viruses incertae sedis</taxon>
        <taxon>Naldaviricetes</taxon>
        <taxon>Nimaviridae</taxon>
        <taxon>Whispovirus</taxon>
    </lineage>
</organism>
<evidence type="ECO:0000256" key="3">
    <source>
        <dbReference type="ARBA" id="ARBA00022634"/>
    </source>
</evidence>
<dbReference type="EMBL" id="LC738885">
    <property type="protein sequence ID" value="BDT63550.1"/>
    <property type="molecule type" value="Genomic_DNA"/>
</dbReference>
<keyword evidence="9 13" id="KW-0067">ATP-binding</keyword>
<evidence type="ECO:0000256" key="9">
    <source>
        <dbReference type="ARBA" id="ARBA00022840"/>
    </source>
</evidence>
<name>A0A9C7BJD1_9VIRU</name>
<keyword evidence="7 13" id="KW-0418">Kinase</keyword>
<evidence type="ECO:0000256" key="4">
    <source>
        <dbReference type="ARBA" id="ARBA00022679"/>
    </source>
</evidence>
<evidence type="ECO:0000256" key="7">
    <source>
        <dbReference type="ARBA" id="ARBA00022777"/>
    </source>
</evidence>
<comment type="similarity">
    <text evidence="1 14">Belongs to the thymidine kinase family.</text>
</comment>
<feature type="binding site" evidence="12">
    <location>
        <begin position="173"/>
        <end position="176"/>
    </location>
    <ligand>
        <name>substrate</name>
    </ligand>
</feature>
<dbReference type="GO" id="GO:0071897">
    <property type="term" value="P:DNA biosynthetic process"/>
    <property type="evidence" value="ECO:0007669"/>
    <property type="project" value="UniProtKB-KW"/>
</dbReference>
<evidence type="ECO:0000256" key="11">
    <source>
        <dbReference type="PIRSR" id="PIRSR035805-1"/>
    </source>
</evidence>
<evidence type="ECO:0000256" key="6">
    <source>
        <dbReference type="ARBA" id="ARBA00022741"/>
    </source>
</evidence>
<dbReference type="GO" id="GO:0046104">
    <property type="term" value="P:thymidine metabolic process"/>
    <property type="evidence" value="ECO:0007669"/>
    <property type="project" value="TreeGrafter"/>
</dbReference>
<dbReference type="Pfam" id="PF00265">
    <property type="entry name" value="TK"/>
    <property type="match status" value="1"/>
</dbReference>
<dbReference type="PANTHER" id="PTHR11441">
    <property type="entry name" value="THYMIDINE KINASE"/>
    <property type="match status" value="1"/>
</dbReference>
<dbReference type="GO" id="GO:0004797">
    <property type="term" value="F:thymidine kinase activity"/>
    <property type="evidence" value="ECO:0007669"/>
    <property type="project" value="UniProtKB-EC"/>
</dbReference>
<keyword evidence="6 13" id="KW-0547">Nucleotide-binding</keyword>
<dbReference type="InterPro" id="IPR027417">
    <property type="entry name" value="P-loop_NTPase"/>
</dbReference>
<sequence>MEPTNIGKIHLVIGPMFAGKSSTIIKIYQKKIKMQKRCVFIKHVKDNRYGCELTETVTHSGQTIRDCVATSVLSYVDTSNYDYIFIDEGQFFSDLGATCKDWAIKGKRVTVAALDGNYEQQLFPSVIKLIPICDKIEKLSAVCMICNKNEASLTKKYLPYNNTGDDDHHKYDMCVGGTETYCAVCIGCANFSFKYLF</sequence>
<evidence type="ECO:0000256" key="10">
    <source>
        <dbReference type="ARBA" id="ARBA00048254"/>
    </source>
</evidence>
<evidence type="ECO:0000256" key="5">
    <source>
        <dbReference type="ARBA" id="ARBA00022723"/>
    </source>
</evidence>
<accession>A0A9C7BJD1</accession>
<feature type="active site" description="Proton acceptor" evidence="11">
    <location>
        <position position="88"/>
    </location>
</feature>
<keyword evidence="4 13" id="KW-0808">Transferase</keyword>
<dbReference type="GO" id="GO:0046872">
    <property type="term" value="F:metal ion binding"/>
    <property type="evidence" value="ECO:0007669"/>
    <property type="project" value="UniProtKB-KW"/>
</dbReference>
<dbReference type="PIRSF" id="PIRSF035805">
    <property type="entry name" value="TK_cell"/>
    <property type="match status" value="1"/>
</dbReference>
<dbReference type="EC" id="2.7.1.21" evidence="2 13"/>
<dbReference type="PANTHER" id="PTHR11441:SF0">
    <property type="entry name" value="THYMIDINE KINASE, CYTOSOLIC"/>
    <property type="match status" value="1"/>
</dbReference>
<keyword evidence="8" id="KW-0862">Zinc</keyword>
<evidence type="ECO:0000256" key="12">
    <source>
        <dbReference type="PIRSR" id="PIRSR035805-2"/>
    </source>
</evidence>
<dbReference type="InterPro" id="IPR001267">
    <property type="entry name" value="Thymidine_kinase"/>
</dbReference>
<dbReference type="Gene3D" id="3.30.60.20">
    <property type="match status" value="1"/>
</dbReference>
<evidence type="ECO:0000256" key="8">
    <source>
        <dbReference type="ARBA" id="ARBA00022833"/>
    </source>
</evidence>
<protein>
    <recommendedName>
        <fullName evidence="2 13">Thymidine kinase</fullName>
        <ecNumber evidence="2 13">2.7.1.21</ecNumber>
    </recommendedName>
</protein>
<evidence type="ECO:0000256" key="2">
    <source>
        <dbReference type="ARBA" id="ARBA00012118"/>
    </source>
</evidence>
<dbReference type="SUPFAM" id="SSF52540">
    <property type="entry name" value="P-loop containing nucleoside triphosphate hydrolases"/>
    <property type="match status" value="1"/>
</dbReference>
<dbReference type="GO" id="GO:0005524">
    <property type="term" value="F:ATP binding"/>
    <property type="evidence" value="ECO:0007669"/>
    <property type="project" value="UniProtKB-KW"/>
</dbReference>
<dbReference type="Gene3D" id="3.40.50.300">
    <property type="entry name" value="P-loop containing nucleotide triphosphate hydrolases"/>
    <property type="match status" value="1"/>
</dbReference>
<dbReference type="FunFam" id="3.40.50.300:FF:000948">
    <property type="entry name" value="Thymidine kinase"/>
    <property type="match status" value="1"/>
</dbReference>
<reference evidence="15" key="1">
    <citation type="submission" date="2022-10" db="EMBL/GenBank/DDBJ databases">
        <title>Genome sequences of endogenous nimaviruses in decapod crustaceans.</title>
        <authorList>
            <person name="Kawato S."/>
            <person name="Nozaki R."/>
            <person name="Kondo H."/>
            <person name="Hirono I."/>
        </authorList>
    </citation>
    <scope>NUCLEOTIDE SEQUENCE</scope>
    <source>
        <strain evidence="15">Toyama2020</strain>
    </source>
</reference>
<evidence type="ECO:0000313" key="15">
    <source>
        <dbReference type="EMBL" id="BDT63550.1"/>
    </source>
</evidence>
<evidence type="ECO:0000256" key="14">
    <source>
        <dbReference type="RuleBase" id="RU004165"/>
    </source>
</evidence>
<evidence type="ECO:0000256" key="13">
    <source>
        <dbReference type="RuleBase" id="RU000544"/>
    </source>
</evidence>
<keyword evidence="5" id="KW-0479">Metal-binding</keyword>
<keyword evidence="3 13" id="KW-0237">DNA synthesis</keyword>
<proteinExistence type="inferred from homology"/>